<feature type="domain" description="Heterokaryon incompatibility" evidence="1">
    <location>
        <begin position="113"/>
        <end position="266"/>
    </location>
</feature>
<dbReference type="Proteomes" id="UP000800041">
    <property type="component" value="Unassembled WGS sequence"/>
</dbReference>
<sequence length="317" mass="36101">MRNYDNEMPGFQVWVGSCEDVMYLVANVGFCLNNDVSSLPPLPLLVRGRRIEQSPSSSNTLYRASQWVEECNTNHNTCAIRKAPLPRRVLDLAQTTTPGTIKRVETDGEHASYACLSYCWGTVLHFTTTKATLDARKSGIDILDLPKTFQDAILIVSGLGVRYLWIDCLCICQDDVKDWERESSKMASIYSNSYIAIAAAAAVDSTQGCLIPRRPPRYVEINLPTSAGADRSLLAFLRPANRAQDVKSYMTFSDEPLSQRGWVLQERFFAPRTIHFASDQMYFECHQNFVSEDRILTNERYFTYWPDYRRLAERTAE</sequence>
<gene>
    <name evidence="2" type="ORF">K402DRAFT_432467</name>
</gene>
<dbReference type="Pfam" id="PF06985">
    <property type="entry name" value="HET"/>
    <property type="match status" value="1"/>
</dbReference>
<evidence type="ECO:0000313" key="2">
    <source>
        <dbReference type="EMBL" id="KAF1985363.1"/>
    </source>
</evidence>
<dbReference type="InterPro" id="IPR010730">
    <property type="entry name" value="HET"/>
</dbReference>
<dbReference type="PANTHER" id="PTHR33112">
    <property type="entry name" value="DOMAIN PROTEIN, PUTATIVE-RELATED"/>
    <property type="match status" value="1"/>
</dbReference>
<dbReference type="OrthoDB" id="5347061at2759"/>
<proteinExistence type="predicted"/>
<protein>
    <submittedName>
        <fullName evidence="2">HET-domain-containing protein</fullName>
    </submittedName>
</protein>
<dbReference type="PANTHER" id="PTHR33112:SF15">
    <property type="entry name" value="HETEROKARYON INCOMPATIBILITY DOMAIN-CONTAINING PROTEIN"/>
    <property type="match status" value="1"/>
</dbReference>
<accession>A0A6G1GWN1</accession>
<name>A0A6G1GWN1_9PEZI</name>
<evidence type="ECO:0000313" key="3">
    <source>
        <dbReference type="Proteomes" id="UP000800041"/>
    </source>
</evidence>
<organism evidence="2 3">
    <name type="scientific">Aulographum hederae CBS 113979</name>
    <dbReference type="NCBI Taxonomy" id="1176131"/>
    <lineage>
        <taxon>Eukaryota</taxon>
        <taxon>Fungi</taxon>
        <taxon>Dikarya</taxon>
        <taxon>Ascomycota</taxon>
        <taxon>Pezizomycotina</taxon>
        <taxon>Dothideomycetes</taxon>
        <taxon>Pleosporomycetidae</taxon>
        <taxon>Aulographales</taxon>
        <taxon>Aulographaceae</taxon>
    </lineage>
</organism>
<dbReference type="AlphaFoldDB" id="A0A6G1GWN1"/>
<dbReference type="EMBL" id="ML977162">
    <property type="protein sequence ID" value="KAF1985363.1"/>
    <property type="molecule type" value="Genomic_DNA"/>
</dbReference>
<keyword evidence="3" id="KW-1185">Reference proteome</keyword>
<evidence type="ECO:0000259" key="1">
    <source>
        <dbReference type="Pfam" id="PF06985"/>
    </source>
</evidence>
<dbReference type="PROSITE" id="PS51257">
    <property type="entry name" value="PROKAR_LIPOPROTEIN"/>
    <property type="match status" value="1"/>
</dbReference>
<reference evidence="2" key="1">
    <citation type="journal article" date="2020" name="Stud. Mycol.">
        <title>101 Dothideomycetes genomes: a test case for predicting lifestyles and emergence of pathogens.</title>
        <authorList>
            <person name="Haridas S."/>
            <person name="Albert R."/>
            <person name="Binder M."/>
            <person name="Bloem J."/>
            <person name="Labutti K."/>
            <person name="Salamov A."/>
            <person name="Andreopoulos B."/>
            <person name="Baker S."/>
            <person name="Barry K."/>
            <person name="Bills G."/>
            <person name="Bluhm B."/>
            <person name="Cannon C."/>
            <person name="Castanera R."/>
            <person name="Culley D."/>
            <person name="Daum C."/>
            <person name="Ezra D."/>
            <person name="Gonzalez J."/>
            <person name="Henrissat B."/>
            <person name="Kuo A."/>
            <person name="Liang C."/>
            <person name="Lipzen A."/>
            <person name="Lutzoni F."/>
            <person name="Magnuson J."/>
            <person name="Mondo S."/>
            <person name="Nolan M."/>
            <person name="Ohm R."/>
            <person name="Pangilinan J."/>
            <person name="Park H.-J."/>
            <person name="Ramirez L."/>
            <person name="Alfaro M."/>
            <person name="Sun H."/>
            <person name="Tritt A."/>
            <person name="Yoshinaga Y."/>
            <person name="Zwiers L.-H."/>
            <person name="Turgeon B."/>
            <person name="Goodwin S."/>
            <person name="Spatafora J."/>
            <person name="Crous P."/>
            <person name="Grigoriev I."/>
        </authorList>
    </citation>
    <scope>NUCLEOTIDE SEQUENCE</scope>
    <source>
        <strain evidence="2">CBS 113979</strain>
    </source>
</reference>